<keyword evidence="1" id="KW-0472">Membrane</keyword>
<evidence type="ECO:0008006" key="4">
    <source>
        <dbReference type="Google" id="ProtNLM"/>
    </source>
</evidence>
<evidence type="ECO:0000313" key="3">
    <source>
        <dbReference type="Proteomes" id="UP000649826"/>
    </source>
</evidence>
<name>A0ABR7IJ65_9FIRM</name>
<feature type="transmembrane region" description="Helical" evidence="1">
    <location>
        <begin position="48"/>
        <end position="72"/>
    </location>
</feature>
<comment type="caution">
    <text evidence="2">The sequence shown here is derived from an EMBL/GenBank/DDBJ whole genome shotgun (WGS) entry which is preliminary data.</text>
</comment>
<gene>
    <name evidence="2" type="ORF">H8Z82_10325</name>
</gene>
<keyword evidence="1" id="KW-0812">Transmembrane</keyword>
<reference evidence="2 3" key="1">
    <citation type="submission" date="2020-08" db="EMBL/GenBank/DDBJ databases">
        <title>Genome public.</title>
        <authorList>
            <person name="Liu C."/>
            <person name="Sun Q."/>
        </authorList>
    </citation>
    <scope>NUCLEOTIDE SEQUENCE [LARGE SCALE GENOMIC DNA]</scope>
    <source>
        <strain evidence="2 3">M29</strain>
    </source>
</reference>
<evidence type="ECO:0000256" key="1">
    <source>
        <dbReference type="SAM" id="Phobius"/>
    </source>
</evidence>
<feature type="transmembrane region" description="Helical" evidence="1">
    <location>
        <begin position="20"/>
        <end position="42"/>
    </location>
</feature>
<accession>A0ABR7IJ65</accession>
<protein>
    <recommendedName>
        <fullName evidence="4">DUF4190 domain-containing protein</fullName>
    </recommendedName>
</protein>
<feature type="transmembrane region" description="Helical" evidence="1">
    <location>
        <begin position="84"/>
        <end position="103"/>
    </location>
</feature>
<organism evidence="2 3">
    <name type="scientific">Blautia difficilis</name>
    <dbReference type="NCBI Taxonomy" id="2763027"/>
    <lineage>
        <taxon>Bacteria</taxon>
        <taxon>Bacillati</taxon>
        <taxon>Bacillota</taxon>
        <taxon>Clostridia</taxon>
        <taxon>Lachnospirales</taxon>
        <taxon>Lachnospiraceae</taxon>
        <taxon>Blautia</taxon>
    </lineage>
</organism>
<dbReference type="Pfam" id="PF19639">
    <property type="entry name" value="DUF6142"/>
    <property type="match status" value="1"/>
</dbReference>
<dbReference type="RefSeq" id="WP_173743737.1">
    <property type="nucleotide sequence ID" value="NZ_JACOQG010000015.1"/>
</dbReference>
<evidence type="ECO:0000313" key="2">
    <source>
        <dbReference type="EMBL" id="MBC5780053.1"/>
    </source>
</evidence>
<proteinExistence type="predicted"/>
<sequence>MAKRYRYAFVKKQEARKGKLSTGLAAASLVLFLAAVMLACVFNGEMGYIVGGISLFAMLLSVYGFIMGLLSFSETGRNHRTSMIGSILNGMIMIGWLGMYLLGMTNI</sequence>
<dbReference type="Proteomes" id="UP000649826">
    <property type="component" value="Unassembled WGS sequence"/>
</dbReference>
<dbReference type="EMBL" id="JACOQG010000015">
    <property type="protein sequence ID" value="MBC5780053.1"/>
    <property type="molecule type" value="Genomic_DNA"/>
</dbReference>
<keyword evidence="1" id="KW-1133">Transmembrane helix</keyword>
<keyword evidence="3" id="KW-1185">Reference proteome</keyword>
<dbReference type="InterPro" id="IPR046140">
    <property type="entry name" value="DUF6142"/>
</dbReference>